<dbReference type="InterPro" id="IPR000600">
    <property type="entry name" value="ROK"/>
</dbReference>
<dbReference type="InterPro" id="IPR036390">
    <property type="entry name" value="WH_DNA-bd_sf"/>
</dbReference>
<name>A0A263CWH6_9PSEU</name>
<dbReference type="Gene3D" id="3.30.420.40">
    <property type="match status" value="2"/>
</dbReference>
<protein>
    <submittedName>
        <fullName evidence="4">Sugar kinase</fullName>
    </submittedName>
</protein>
<dbReference type="Pfam" id="PF00480">
    <property type="entry name" value="ROK"/>
    <property type="match status" value="1"/>
</dbReference>
<dbReference type="GO" id="GO:0016301">
    <property type="term" value="F:kinase activity"/>
    <property type="evidence" value="ECO:0007669"/>
    <property type="project" value="UniProtKB-KW"/>
</dbReference>
<evidence type="ECO:0000256" key="1">
    <source>
        <dbReference type="ARBA" id="ARBA00006479"/>
    </source>
</evidence>
<sequence length="417" mass="42952">MADGFDHRTAAGDHTVHADPSCRPDDAVTAVLPERSAVPGGSREANAVAVLGTIRRHGPLSRAAIAAGAGLSLPTVSRVVTALTELRLVREQPDHVHDRGVGRPRVPIDVDTSAVAACGIHLGLSTTTVGLADLRGRLLESERMPTPAGSAEDALTSIAERVRALLRRHPARLVAGVGLAAGGLVDPDSGVLRHDGLGWPEVEAGTTLERALGLPVVVDGHVPAMAAAELLFGSGGRAGTMLYVYARQVTGAVLAVDGRVLRGRGRAGGIAHLPVGGDVRCGCGARGCLEVTVAERTVLAEALRAGVVDRPDIRSLHVAAADGHPDADRLLTGRARALGRAVAVLRDLHDPDVVVLGGQAVTDAPGHFPELRDSFAAASALPGTELLRQNSFGPDVQAVAACTGVLERVYAHPFGSR</sequence>
<keyword evidence="4" id="KW-0808">Transferase</keyword>
<proteinExistence type="inferred from homology"/>
<dbReference type="SUPFAM" id="SSF46785">
    <property type="entry name" value="Winged helix' DNA-binding domain"/>
    <property type="match status" value="1"/>
</dbReference>
<feature type="region of interest" description="Disordered" evidence="2">
    <location>
        <begin position="1"/>
        <end position="25"/>
    </location>
</feature>
<gene>
    <name evidence="4" type="ORF">CFN78_25385</name>
</gene>
<dbReference type="EMBL" id="NKYE01000020">
    <property type="protein sequence ID" value="OZM70494.1"/>
    <property type="molecule type" value="Genomic_DNA"/>
</dbReference>
<comment type="caution">
    <text evidence="4">The sequence shown here is derived from an EMBL/GenBank/DDBJ whole genome shotgun (WGS) entry which is preliminary data.</text>
</comment>
<dbReference type="GO" id="GO:0006355">
    <property type="term" value="P:regulation of DNA-templated transcription"/>
    <property type="evidence" value="ECO:0007669"/>
    <property type="project" value="InterPro"/>
</dbReference>
<dbReference type="PANTHER" id="PTHR18964">
    <property type="entry name" value="ROK (REPRESSOR, ORF, KINASE) FAMILY"/>
    <property type="match status" value="1"/>
</dbReference>
<evidence type="ECO:0000313" key="5">
    <source>
        <dbReference type="Proteomes" id="UP000242444"/>
    </source>
</evidence>
<feature type="domain" description="HTH iclR-type" evidence="3">
    <location>
        <begin position="46"/>
        <end position="93"/>
    </location>
</feature>
<dbReference type="Gene3D" id="1.10.10.10">
    <property type="entry name" value="Winged helix-like DNA-binding domain superfamily/Winged helix DNA-binding domain"/>
    <property type="match status" value="1"/>
</dbReference>
<dbReference type="Pfam" id="PF09339">
    <property type="entry name" value="HTH_IclR"/>
    <property type="match status" value="1"/>
</dbReference>
<organism evidence="4 5">
    <name type="scientific">Amycolatopsis antarctica</name>
    <dbReference type="NCBI Taxonomy" id="1854586"/>
    <lineage>
        <taxon>Bacteria</taxon>
        <taxon>Bacillati</taxon>
        <taxon>Actinomycetota</taxon>
        <taxon>Actinomycetes</taxon>
        <taxon>Pseudonocardiales</taxon>
        <taxon>Pseudonocardiaceae</taxon>
        <taxon>Amycolatopsis</taxon>
    </lineage>
</organism>
<accession>A0A263CWH6</accession>
<evidence type="ECO:0000259" key="3">
    <source>
        <dbReference type="Pfam" id="PF09339"/>
    </source>
</evidence>
<keyword evidence="4" id="KW-0418">Kinase</keyword>
<evidence type="ECO:0000313" key="4">
    <source>
        <dbReference type="EMBL" id="OZM70494.1"/>
    </source>
</evidence>
<reference evidence="4 5" key="1">
    <citation type="submission" date="2017-07" db="EMBL/GenBank/DDBJ databases">
        <title>Amycolatopsis antarcticus sp. nov., isolated from the surface of an Antarcticus brown macroalga.</title>
        <authorList>
            <person name="Wang J."/>
            <person name="Leiva S."/>
            <person name="Huang J."/>
            <person name="Huang Y."/>
        </authorList>
    </citation>
    <scope>NUCLEOTIDE SEQUENCE [LARGE SCALE GENOMIC DNA]</scope>
    <source>
        <strain evidence="4 5">AU-G6</strain>
    </source>
</reference>
<dbReference type="PANTHER" id="PTHR18964:SF149">
    <property type="entry name" value="BIFUNCTIONAL UDP-N-ACETYLGLUCOSAMINE 2-EPIMERASE_N-ACETYLMANNOSAMINE KINASE"/>
    <property type="match status" value="1"/>
</dbReference>
<dbReference type="InParanoid" id="A0A263CWH6"/>
<evidence type="ECO:0000256" key="2">
    <source>
        <dbReference type="SAM" id="MobiDB-lite"/>
    </source>
</evidence>
<dbReference type="InterPro" id="IPR036388">
    <property type="entry name" value="WH-like_DNA-bd_sf"/>
</dbReference>
<keyword evidence="5" id="KW-1185">Reference proteome</keyword>
<comment type="similarity">
    <text evidence="1">Belongs to the ROK (NagC/XylR) family.</text>
</comment>
<dbReference type="InterPro" id="IPR005471">
    <property type="entry name" value="Tscrpt_reg_IclR_N"/>
</dbReference>
<dbReference type="InterPro" id="IPR043129">
    <property type="entry name" value="ATPase_NBD"/>
</dbReference>
<dbReference type="GO" id="GO:0003677">
    <property type="term" value="F:DNA binding"/>
    <property type="evidence" value="ECO:0007669"/>
    <property type="project" value="InterPro"/>
</dbReference>
<dbReference type="SUPFAM" id="SSF53067">
    <property type="entry name" value="Actin-like ATPase domain"/>
    <property type="match status" value="1"/>
</dbReference>
<dbReference type="AlphaFoldDB" id="A0A263CWH6"/>
<dbReference type="OrthoDB" id="3605644at2"/>
<dbReference type="Proteomes" id="UP000242444">
    <property type="component" value="Unassembled WGS sequence"/>
</dbReference>